<accession>A0A1M4Z407</accession>
<proteinExistence type="predicted"/>
<dbReference type="AlphaFoldDB" id="A0A1M4Z407"/>
<evidence type="ECO:0000313" key="2">
    <source>
        <dbReference type="Proteomes" id="UP000184404"/>
    </source>
</evidence>
<keyword evidence="2" id="KW-1185">Reference proteome</keyword>
<reference evidence="1 2" key="1">
    <citation type="submission" date="2016-11" db="EMBL/GenBank/DDBJ databases">
        <authorList>
            <person name="Jaros S."/>
            <person name="Januszkiewicz K."/>
            <person name="Wedrychowicz H."/>
        </authorList>
    </citation>
    <scope>NUCLEOTIDE SEQUENCE [LARGE SCALE GENOMIC DNA]</scope>
    <source>
        <strain evidence="1 2">DSM 10502</strain>
    </source>
</reference>
<sequence>MSNTIYFKRPPEAIMKKYDLAPDYDDRLGGDLAHIIVMQHVTKERMQNFLNDLAAAK</sequence>
<dbReference type="RefSeq" id="WP_159430507.1">
    <property type="nucleotide sequence ID" value="NZ_FQUG01000007.1"/>
</dbReference>
<evidence type="ECO:0000313" key="1">
    <source>
        <dbReference type="EMBL" id="SHF12799.1"/>
    </source>
</evidence>
<organism evidence="1 2">
    <name type="scientific">Schwartzia succinivorans DSM 10502</name>
    <dbReference type="NCBI Taxonomy" id="1123243"/>
    <lineage>
        <taxon>Bacteria</taxon>
        <taxon>Bacillati</taxon>
        <taxon>Bacillota</taxon>
        <taxon>Negativicutes</taxon>
        <taxon>Selenomonadales</taxon>
        <taxon>Selenomonadaceae</taxon>
        <taxon>Schwartzia</taxon>
    </lineage>
</organism>
<name>A0A1M4Z407_9FIRM</name>
<protein>
    <submittedName>
        <fullName evidence="1">Uncharacterized protein</fullName>
    </submittedName>
</protein>
<dbReference type="OrthoDB" id="9803665at2"/>
<dbReference type="Proteomes" id="UP000184404">
    <property type="component" value="Unassembled WGS sequence"/>
</dbReference>
<gene>
    <name evidence="1" type="ORF">SAMN02745190_01913</name>
</gene>
<dbReference type="EMBL" id="FQUG01000007">
    <property type="protein sequence ID" value="SHF12799.1"/>
    <property type="molecule type" value="Genomic_DNA"/>
</dbReference>